<accession>A0A401FY03</accession>
<dbReference type="Proteomes" id="UP000288096">
    <property type="component" value="Unassembled WGS sequence"/>
</dbReference>
<reference evidence="3" key="2">
    <citation type="submission" date="2019-01" db="EMBL/GenBank/DDBJ databases">
        <title>Genome sequence of Desulfonema ishimotonii strain Tokyo 01.</title>
        <authorList>
            <person name="Fukui M."/>
        </authorList>
    </citation>
    <scope>NUCLEOTIDE SEQUENCE [LARGE SCALE GENOMIC DNA]</scope>
    <source>
        <strain evidence="3">Tokyo 01</strain>
    </source>
</reference>
<keyword evidence="3" id="KW-1185">Reference proteome</keyword>
<dbReference type="SUPFAM" id="SSF55469">
    <property type="entry name" value="FMN-dependent nitroreductase-like"/>
    <property type="match status" value="1"/>
</dbReference>
<organism evidence="2 3">
    <name type="scientific">Desulfonema ishimotonii</name>
    <dbReference type="NCBI Taxonomy" id="45657"/>
    <lineage>
        <taxon>Bacteria</taxon>
        <taxon>Pseudomonadati</taxon>
        <taxon>Thermodesulfobacteriota</taxon>
        <taxon>Desulfobacteria</taxon>
        <taxon>Desulfobacterales</taxon>
        <taxon>Desulfococcaceae</taxon>
        <taxon>Desulfonema</taxon>
    </lineage>
</organism>
<dbReference type="PANTHER" id="PTHR43543">
    <property type="entry name" value="MALONIC SEMIALDEHYDE REDUCTASE RUTE-RELATED"/>
    <property type="match status" value="1"/>
</dbReference>
<dbReference type="RefSeq" id="WP_124329076.1">
    <property type="nucleotide sequence ID" value="NZ_BEXT01000001.1"/>
</dbReference>
<proteinExistence type="predicted"/>
<dbReference type="InterPro" id="IPR029479">
    <property type="entry name" value="Nitroreductase"/>
</dbReference>
<feature type="domain" description="Nitroreductase" evidence="1">
    <location>
        <begin position="9"/>
        <end position="186"/>
    </location>
</feature>
<protein>
    <submittedName>
        <fullName evidence="2">Nitroreductase family protein</fullName>
    </submittedName>
</protein>
<dbReference type="AlphaFoldDB" id="A0A401FY03"/>
<dbReference type="Pfam" id="PF00881">
    <property type="entry name" value="Nitroreductase"/>
    <property type="match status" value="1"/>
</dbReference>
<comment type="caution">
    <text evidence="2">The sequence shown here is derived from an EMBL/GenBank/DDBJ whole genome shotgun (WGS) entry which is preliminary data.</text>
</comment>
<evidence type="ECO:0000259" key="1">
    <source>
        <dbReference type="Pfam" id="PF00881"/>
    </source>
</evidence>
<dbReference type="CDD" id="cd02137">
    <property type="entry name" value="MhqN-like"/>
    <property type="match status" value="1"/>
</dbReference>
<gene>
    <name evidence="2" type="ORF">DENIS_2802</name>
</gene>
<dbReference type="Gene3D" id="3.40.109.10">
    <property type="entry name" value="NADH Oxidase"/>
    <property type="match status" value="1"/>
</dbReference>
<evidence type="ECO:0000313" key="3">
    <source>
        <dbReference type="Proteomes" id="UP000288096"/>
    </source>
</evidence>
<dbReference type="EMBL" id="BEXT01000001">
    <property type="protein sequence ID" value="GBC61840.1"/>
    <property type="molecule type" value="Genomic_DNA"/>
</dbReference>
<dbReference type="PANTHER" id="PTHR43543:SF1">
    <property type="entry name" value="MALONIC SEMIALDEHYDE REDUCTASE RUTE-RELATED"/>
    <property type="match status" value="1"/>
</dbReference>
<dbReference type="GO" id="GO:0016491">
    <property type="term" value="F:oxidoreductase activity"/>
    <property type="evidence" value="ECO:0007669"/>
    <property type="project" value="InterPro"/>
</dbReference>
<reference evidence="3" key="1">
    <citation type="submission" date="2017-11" db="EMBL/GenBank/DDBJ databases">
        <authorList>
            <person name="Watanabe M."/>
            <person name="Kojima H."/>
        </authorList>
    </citation>
    <scope>NUCLEOTIDE SEQUENCE [LARGE SCALE GENOMIC DNA]</scope>
    <source>
        <strain evidence="3">Tokyo 01</strain>
    </source>
</reference>
<evidence type="ECO:0000313" key="2">
    <source>
        <dbReference type="EMBL" id="GBC61840.1"/>
    </source>
</evidence>
<dbReference type="InterPro" id="IPR000415">
    <property type="entry name" value="Nitroreductase-like"/>
</dbReference>
<sequence length="210" mass="23981">MDFKDVSSSRRAVNFFDPEKDVPETLLREVIALAARTPSGFNLQPWSLMVLRDPAEKKRLQALAWNQPRVSEAPVTLIFLADRDGWKKGHPFLERNFKEMVRAGGMTEDKYDWFTGACADLYGASDEKQQAFACKNTGFFAMSVMLAAKSLGLDTHPMDGFDHDGVRRAFHIPENYWIPMLLSVGYFREDQTLAPPKWRKSVDEIVVKFD</sequence>
<name>A0A401FY03_9BACT</name>
<dbReference type="OrthoDB" id="9809288at2"/>
<dbReference type="InterPro" id="IPR050461">
    <property type="entry name" value="Nitroreductase_HadB/RutE"/>
</dbReference>